<organism evidence="1 2">
    <name type="scientific">Caerostris extrusa</name>
    <name type="common">Bark spider</name>
    <name type="synonym">Caerostris bankana</name>
    <dbReference type="NCBI Taxonomy" id="172846"/>
    <lineage>
        <taxon>Eukaryota</taxon>
        <taxon>Metazoa</taxon>
        <taxon>Ecdysozoa</taxon>
        <taxon>Arthropoda</taxon>
        <taxon>Chelicerata</taxon>
        <taxon>Arachnida</taxon>
        <taxon>Araneae</taxon>
        <taxon>Araneomorphae</taxon>
        <taxon>Entelegynae</taxon>
        <taxon>Araneoidea</taxon>
        <taxon>Araneidae</taxon>
        <taxon>Caerostris</taxon>
    </lineage>
</organism>
<comment type="caution">
    <text evidence="1">The sequence shown here is derived from an EMBL/GenBank/DDBJ whole genome shotgun (WGS) entry which is preliminary data.</text>
</comment>
<sequence length="77" mass="8449">MTSFWLGGSGGVKCFQIKMPCRKRAETKIIAGCTPNASSCSFCGTLSDATENPTAIHHYRTLKRKLTSDKLHRVVTC</sequence>
<reference evidence="1 2" key="1">
    <citation type="submission" date="2021-06" db="EMBL/GenBank/DDBJ databases">
        <title>Caerostris extrusa draft genome.</title>
        <authorList>
            <person name="Kono N."/>
            <person name="Arakawa K."/>
        </authorList>
    </citation>
    <scope>NUCLEOTIDE SEQUENCE [LARGE SCALE GENOMIC DNA]</scope>
</reference>
<evidence type="ECO:0000313" key="2">
    <source>
        <dbReference type="Proteomes" id="UP001054945"/>
    </source>
</evidence>
<dbReference type="EMBL" id="BPLR01017888">
    <property type="protein sequence ID" value="GIY95266.1"/>
    <property type="molecule type" value="Genomic_DNA"/>
</dbReference>
<name>A0AAV4XMT2_CAEEX</name>
<dbReference type="Proteomes" id="UP001054945">
    <property type="component" value="Unassembled WGS sequence"/>
</dbReference>
<dbReference type="AlphaFoldDB" id="A0AAV4XMT2"/>
<keyword evidence="2" id="KW-1185">Reference proteome</keyword>
<evidence type="ECO:0000313" key="1">
    <source>
        <dbReference type="EMBL" id="GIY95266.1"/>
    </source>
</evidence>
<protein>
    <submittedName>
        <fullName evidence="1">Uncharacterized protein</fullName>
    </submittedName>
</protein>
<accession>A0AAV4XMT2</accession>
<gene>
    <name evidence="1" type="ORF">CEXT_449191</name>
</gene>
<proteinExistence type="predicted"/>